<comment type="caution">
    <text evidence="6">The sequence shown here is derived from an EMBL/GenBank/DDBJ whole genome shotgun (WGS) entry which is preliminary data.</text>
</comment>
<sequence length="794" mass="89025">MVKEQETIKRELRSAQLYTELAIVGGGLSGICTAITAARKGVKVVLVQDRPVLGGNASSEVRLWILGATSHMGNNNRWSREGGVIDEILVENTYINKEGNPLIFDALLLDKIKAEPNITLLLNTAIYEINKAGDDLIESVKGFCSQNSTEYTIHAPLFCDSSGDGIVGFLSGAAFRMGAESMEEFGEKFAPTKEYGSLLGHSMYFYTKDTGRPVKYTAPGFAIDVTKEVPKFKQFNAKEHGCQLWWLEHGGRMDTVHDTEEIKWDLWKVIYGAWDYIKNSGEYPEAENLTLEWVGTIPGKRESRRFEGDYMLRQQDIVEQRQHEDAVAYGGWSIDLHPADGVFSEKPGCNQWHTKGIYQIPLRSLYSKNIKNLFLGGRIISASHVAFASTRVMATAAHIGQAIGMAAYIAKHKASQMVELAMNEVYDSANRGGNKPVFESSKIGIYESAYLTPREIVTEGFIAELQQELLKVGQHIPELMLEDESDLVQQALVSSSSTTVLKELPVNFNKILDISTAQMLPLKKGKIPNVTFFAQVFRDTTLEIELRISSKSTNYTPDVMLDRQVIDLKVGMRSFSVVFNAQMPVDSYAFIILHKNKDIAVGHTDQRMTGILSVFNTFNKAVSNFGKQTPPEDIGMEAFEFWCPQRRPEGHNLAFTLGTSLQPFDVDNIKSGIYRPTTAPNAWVADLEDPDPYLELTWSEPQTINYIDLFFDTDYDHAMESVLMGHSEDIMPFCVRNYKIIDDKGIVIIEKNNNYQTFNQISLENTVISKSLKVFVQHPSAKVPASLFSVRCYN</sequence>
<reference evidence="6 7" key="1">
    <citation type="submission" date="2018-04" db="EMBL/GenBank/DDBJ databases">
        <title>Sphingobacterium sp. M46 Genome.</title>
        <authorList>
            <person name="Cheng J."/>
            <person name="Li Y."/>
        </authorList>
    </citation>
    <scope>NUCLEOTIDE SEQUENCE [LARGE SCALE GENOMIC DNA]</scope>
    <source>
        <strain evidence="6 7">M46</strain>
    </source>
</reference>
<keyword evidence="7" id="KW-1185">Reference proteome</keyword>
<dbReference type="GO" id="GO:0016491">
    <property type="term" value="F:oxidoreductase activity"/>
    <property type="evidence" value="ECO:0007669"/>
    <property type="project" value="UniProtKB-KW"/>
</dbReference>
<keyword evidence="1" id="KW-0004">4Fe-4S</keyword>
<evidence type="ECO:0000313" key="7">
    <source>
        <dbReference type="Proteomes" id="UP000250831"/>
    </source>
</evidence>
<evidence type="ECO:0000313" key="6">
    <source>
        <dbReference type="EMBL" id="PUV26297.1"/>
    </source>
</evidence>
<dbReference type="Pfam" id="PF12831">
    <property type="entry name" value="FAD_oxidored"/>
    <property type="match status" value="1"/>
</dbReference>
<dbReference type="RefSeq" id="WP_108632586.1">
    <property type="nucleotide sequence ID" value="NZ_QCXX01000001.1"/>
</dbReference>
<evidence type="ECO:0000256" key="3">
    <source>
        <dbReference type="ARBA" id="ARBA00023002"/>
    </source>
</evidence>
<keyword evidence="5" id="KW-0411">Iron-sulfur</keyword>
<organism evidence="6 7">
    <name type="scientific">Sphingobacterium athyrii</name>
    <dbReference type="NCBI Taxonomy" id="2152717"/>
    <lineage>
        <taxon>Bacteria</taxon>
        <taxon>Pseudomonadati</taxon>
        <taxon>Bacteroidota</taxon>
        <taxon>Sphingobacteriia</taxon>
        <taxon>Sphingobacteriales</taxon>
        <taxon>Sphingobacteriaceae</taxon>
        <taxon>Sphingobacterium</taxon>
    </lineage>
</organism>
<dbReference type="AlphaFoldDB" id="A0A363NZX2"/>
<keyword evidence="4" id="KW-0408">Iron</keyword>
<dbReference type="EMBL" id="QCXX01000001">
    <property type="protein sequence ID" value="PUV26297.1"/>
    <property type="molecule type" value="Genomic_DNA"/>
</dbReference>
<protein>
    <submittedName>
        <fullName evidence="6">FAD-binding dehydrogenase</fullName>
    </submittedName>
</protein>
<name>A0A363NZX2_9SPHI</name>
<evidence type="ECO:0000256" key="1">
    <source>
        <dbReference type="ARBA" id="ARBA00022485"/>
    </source>
</evidence>
<dbReference type="PANTHER" id="PTHR43498">
    <property type="entry name" value="FERREDOXIN:COB-COM HETERODISULFIDE REDUCTASE SUBUNIT A"/>
    <property type="match status" value="1"/>
</dbReference>
<keyword evidence="2" id="KW-0479">Metal-binding</keyword>
<dbReference type="SUPFAM" id="SSF51905">
    <property type="entry name" value="FAD/NAD(P)-binding domain"/>
    <property type="match status" value="1"/>
</dbReference>
<evidence type="ECO:0000256" key="2">
    <source>
        <dbReference type="ARBA" id="ARBA00022723"/>
    </source>
</evidence>
<evidence type="ECO:0000256" key="4">
    <source>
        <dbReference type="ARBA" id="ARBA00023004"/>
    </source>
</evidence>
<accession>A0A363NZX2</accession>
<evidence type="ECO:0000256" key="5">
    <source>
        <dbReference type="ARBA" id="ARBA00023014"/>
    </source>
</evidence>
<dbReference type="Gene3D" id="3.50.50.60">
    <property type="entry name" value="FAD/NAD(P)-binding domain"/>
    <property type="match status" value="1"/>
</dbReference>
<dbReference type="GO" id="GO:0046872">
    <property type="term" value="F:metal ion binding"/>
    <property type="evidence" value="ECO:0007669"/>
    <property type="project" value="UniProtKB-KW"/>
</dbReference>
<proteinExistence type="predicted"/>
<keyword evidence="3" id="KW-0560">Oxidoreductase</keyword>
<dbReference type="Proteomes" id="UP000250831">
    <property type="component" value="Unassembled WGS sequence"/>
</dbReference>
<dbReference type="PANTHER" id="PTHR43498:SF1">
    <property type="entry name" value="COB--COM HETERODISULFIDE REDUCTASE IRON-SULFUR SUBUNIT A"/>
    <property type="match status" value="1"/>
</dbReference>
<dbReference type="GO" id="GO:0051539">
    <property type="term" value="F:4 iron, 4 sulfur cluster binding"/>
    <property type="evidence" value="ECO:0007669"/>
    <property type="project" value="UniProtKB-KW"/>
</dbReference>
<dbReference type="InterPro" id="IPR039650">
    <property type="entry name" value="HdrA-like"/>
</dbReference>
<dbReference type="OrthoDB" id="9780658at2"/>
<gene>
    <name evidence="6" type="ORF">DCO56_04920</name>
</gene>
<dbReference type="InterPro" id="IPR036188">
    <property type="entry name" value="FAD/NAD-bd_sf"/>
</dbReference>